<evidence type="ECO:0000256" key="1">
    <source>
        <dbReference type="ARBA" id="ARBA00022630"/>
    </source>
</evidence>
<evidence type="ECO:0000256" key="3">
    <source>
        <dbReference type="ARBA" id="ARBA00023002"/>
    </source>
</evidence>
<name>A0ABR9MVY4_9MICO</name>
<evidence type="ECO:0000313" key="5">
    <source>
        <dbReference type="EMBL" id="MBE1874927.1"/>
    </source>
</evidence>
<dbReference type="Gene3D" id="3.40.50.360">
    <property type="match status" value="1"/>
</dbReference>
<keyword evidence="3" id="KW-0560">Oxidoreductase</keyword>
<reference evidence="5 6" key="1">
    <citation type="submission" date="2020-10" db="EMBL/GenBank/DDBJ databases">
        <title>Myceligenerans pegani sp. nov., an endophytic actinomycete isolated from Peganum harmala L. in Xinjiang, China.</title>
        <authorList>
            <person name="Xin L."/>
        </authorList>
    </citation>
    <scope>NUCLEOTIDE SEQUENCE [LARGE SCALE GENOMIC DNA]</scope>
    <source>
        <strain evidence="5 6">TRM65318</strain>
    </source>
</reference>
<proteinExistence type="predicted"/>
<dbReference type="InterPro" id="IPR005025">
    <property type="entry name" value="FMN_Rdtase-like_dom"/>
</dbReference>
<dbReference type="PANTHER" id="PTHR43408">
    <property type="entry name" value="FMN REDUCTASE (NADPH)"/>
    <property type="match status" value="1"/>
</dbReference>
<keyword evidence="2" id="KW-0288">FMN</keyword>
<dbReference type="InterPro" id="IPR023932">
    <property type="entry name" value="CE1759_FMN_reduct"/>
</dbReference>
<dbReference type="Pfam" id="PF03358">
    <property type="entry name" value="FMN_red"/>
    <property type="match status" value="1"/>
</dbReference>
<feature type="domain" description="NADPH-dependent FMN reductase-like" evidence="4">
    <location>
        <begin position="21"/>
        <end position="169"/>
    </location>
</feature>
<accession>A0ABR9MVY4</accession>
<keyword evidence="6" id="KW-1185">Reference proteome</keyword>
<dbReference type="NCBIfam" id="TIGR04037">
    <property type="entry name" value="LLM_duo_CE1759"/>
    <property type="match status" value="1"/>
</dbReference>
<protein>
    <submittedName>
        <fullName evidence="5">FMN reductase</fullName>
    </submittedName>
</protein>
<evidence type="ECO:0000259" key="4">
    <source>
        <dbReference type="Pfam" id="PF03358"/>
    </source>
</evidence>
<dbReference type="InterPro" id="IPR029039">
    <property type="entry name" value="Flavoprotein-like_sf"/>
</dbReference>
<comment type="caution">
    <text evidence="5">The sequence shown here is derived from an EMBL/GenBank/DDBJ whole genome shotgun (WGS) entry which is preliminary data.</text>
</comment>
<keyword evidence="1" id="KW-0285">Flavoprotein</keyword>
<dbReference type="RefSeq" id="WP_192861510.1">
    <property type="nucleotide sequence ID" value="NZ_JADAQT010000055.1"/>
</dbReference>
<dbReference type="InterPro" id="IPR051814">
    <property type="entry name" value="NAD(P)H-dep_FMN_reductase"/>
</dbReference>
<organism evidence="5 6">
    <name type="scientific">Myceligenerans pegani</name>
    <dbReference type="NCBI Taxonomy" id="2776917"/>
    <lineage>
        <taxon>Bacteria</taxon>
        <taxon>Bacillati</taxon>
        <taxon>Actinomycetota</taxon>
        <taxon>Actinomycetes</taxon>
        <taxon>Micrococcales</taxon>
        <taxon>Promicromonosporaceae</taxon>
        <taxon>Myceligenerans</taxon>
    </lineage>
</organism>
<evidence type="ECO:0000256" key="2">
    <source>
        <dbReference type="ARBA" id="ARBA00022643"/>
    </source>
</evidence>
<gene>
    <name evidence="5" type="ORF">IHE71_04275</name>
</gene>
<evidence type="ECO:0000313" key="6">
    <source>
        <dbReference type="Proteomes" id="UP000625527"/>
    </source>
</evidence>
<dbReference type="SUPFAM" id="SSF52218">
    <property type="entry name" value="Flavoproteins"/>
    <property type="match status" value="1"/>
</dbReference>
<dbReference type="EMBL" id="JADAQT010000055">
    <property type="protein sequence ID" value="MBE1874927.1"/>
    <property type="molecule type" value="Genomic_DNA"/>
</dbReference>
<dbReference type="Proteomes" id="UP000625527">
    <property type="component" value="Unassembled WGS sequence"/>
</dbReference>
<sequence>MNPTNPTNPTTHPTTHEARTVVVVTAGLSQPSQTRLLADRLAAATARELERDGHGVQIEVVELREHAHAIMDAMLTGFAGGNLARAIDELTRADGVIAVTPLFTTTYSGLFKSFVDILDKDALTNMPVLLAATGGTPRHSLALDYSVRPLFTYLRADVVPTAVFAATDDWAKDGGTGHDTDRDASPLPDRIDRAARALADRVAARRNDGPADPFATTPSFLDLLDG</sequence>
<dbReference type="PANTHER" id="PTHR43408:SF2">
    <property type="entry name" value="FMN REDUCTASE (NADPH)"/>
    <property type="match status" value="1"/>
</dbReference>